<feature type="binding site" evidence="13">
    <location>
        <position position="192"/>
    </location>
    <ligand>
        <name>sn-glycerol 3-phosphate</name>
        <dbReference type="ChEBI" id="CHEBI:57597"/>
    </ligand>
</feature>
<reference evidence="20 21" key="1">
    <citation type="submission" date="2020-09" db="EMBL/GenBank/DDBJ databases">
        <title>Investigation of environmental microbes.</title>
        <authorList>
            <person name="Ou Y."/>
            <person name="Kang Q."/>
        </authorList>
    </citation>
    <scope>NUCLEOTIDE SEQUENCE [LARGE SCALE GENOMIC DNA]</scope>
    <source>
        <strain evidence="20 21">KJZ-14</strain>
    </source>
</reference>
<feature type="binding site" evidence="15">
    <location>
        <begin position="311"/>
        <end position="312"/>
    </location>
    <ligand>
        <name>substrate</name>
    </ligand>
</feature>
<dbReference type="GO" id="GO:0006650">
    <property type="term" value="P:glycerophospholipid metabolic process"/>
    <property type="evidence" value="ECO:0007669"/>
    <property type="project" value="UniProtKB-UniRule"/>
</dbReference>
<evidence type="ECO:0000256" key="7">
    <source>
        <dbReference type="ARBA" id="ARBA00023209"/>
    </source>
</evidence>
<evidence type="ECO:0000256" key="15">
    <source>
        <dbReference type="PIRSR" id="PIRSR000114-2"/>
    </source>
</evidence>
<feature type="binding site" evidence="13">
    <location>
        <position position="312"/>
    </location>
    <ligand>
        <name>sn-glycerol 3-phosphate</name>
        <dbReference type="ChEBI" id="CHEBI:57597"/>
    </ligand>
</feature>
<evidence type="ECO:0000256" key="4">
    <source>
        <dbReference type="ARBA" id="ARBA00023002"/>
    </source>
</evidence>
<feature type="binding site" evidence="13">
    <location>
        <position position="154"/>
    </location>
    <ligand>
        <name>NADPH</name>
        <dbReference type="ChEBI" id="CHEBI:57783"/>
    </ligand>
</feature>
<dbReference type="EMBL" id="CP061539">
    <property type="protein sequence ID" value="QNV38608.1"/>
    <property type="molecule type" value="Genomic_DNA"/>
</dbReference>
<keyword evidence="13" id="KW-0547">Nucleotide-binding</keyword>
<feature type="binding site" evidence="13">
    <location>
        <position position="54"/>
    </location>
    <ligand>
        <name>NADPH</name>
        <dbReference type="ChEBI" id="CHEBI:57783"/>
    </ligand>
</feature>
<feature type="binding site" evidence="13">
    <location>
        <position position="311"/>
    </location>
    <ligand>
        <name>sn-glycerol 3-phosphate</name>
        <dbReference type="ChEBI" id="CHEBI:57597"/>
    </ligand>
</feature>
<proteinExistence type="inferred from homology"/>
<evidence type="ECO:0000256" key="8">
    <source>
        <dbReference type="ARBA" id="ARBA00023264"/>
    </source>
</evidence>
<keyword evidence="4 13" id="KW-0560">Oxidoreductase</keyword>
<evidence type="ECO:0000256" key="12">
    <source>
        <dbReference type="ARBA" id="ARBA00080511"/>
    </source>
</evidence>
<evidence type="ECO:0000256" key="17">
    <source>
        <dbReference type="RuleBase" id="RU000437"/>
    </source>
</evidence>
<dbReference type="PANTHER" id="PTHR11728:SF1">
    <property type="entry name" value="GLYCEROL-3-PHOSPHATE DEHYDROGENASE [NAD(+)] 2, CHLOROPLASTIC"/>
    <property type="match status" value="1"/>
</dbReference>
<dbReference type="InterPro" id="IPR013328">
    <property type="entry name" value="6PGD_dom2"/>
</dbReference>
<dbReference type="Pfam" id="PF07479">
    <property type="entry name" value="NAD_Gly3P_dh_C"/>
    <property type="match status" value="1"/>
</dbReference>
<dbReference type="InterPro" id="IPR008927">
    <property type="entry name" value="6-PGluconate_DH-like_C_sf"/>
</dbReference>
<comment type="similarity">
    <text evidence="1 13 17">Belongs to the NAD-dependent glycerol-3-phosphate dehydrogenase family.</text>
</comment>
<evidence type="ECO:0000256" key="1">
    <source>
        <dbReference type="ARBA" id="ARBA00011009"/>
    </source>
</evidence>
<feature type="domain" description="Glycerol-3-phosphate dehydrogenase NAD-dependent N-terminal" evidence="18">
    <location>
        <begin position="45"/>
        <end position="216"/>
    </location>
</feature>
<evidence type="ECO:0000313" key="20">
    <source>
        <dbReference type="EMBL" id="QNV38608.1"/>
    </source>
</evidence>
<dbReference type="KEGG" id="rter:IDM49_04965"/>
<dbReference type="UniPathway" id="UPA00940"/>
<dbReference type="HAMAP" id="MF_00394">
    <property type="entry name" value="NAD_Glyc3P_dehydrog"/>
    <property type="match status" value="1"/>
</dbReference>
<keyword evidence="5 13" id="KW-0520">NAD</keyword>
<feature type="binding site" evidence="13">
    <location>
        <position position="310"/>
    </location>
    <ligand>
        <name>sn-glycerol 3-phosphate</name>
        <dbReference type="ChEBI" id="CHEBI:57597"/>
    </ligand>
</feature>
<sequence length="394" mass="41517">MLSLLFSQISAGRKHLKDAGIQAPASARLLVLKARSYLVQNIAHKVAIVGAGSWGTAFAKIVADTVETHGASTDVVLWGRNADAMSAMADTRINERYFPGVVLSQSIEYTADIQHALAGADIVVLAVPAQSLRENLLKWGSFLEPHAILVSLAKGLERGTGYRMSEVIQEVLTQVSPVNSNDISGRICVLSGPNLAKEIIQEEPTASVVAASSEQTAEKVAAICANSYFRPYTNTDIVGVEIGGLVKNVIALCVGICEGKDYGDNSKASVMTRGLAETTRLALALGGKLETMSGLAGMGDLIATCSSPLSRNHMAGKHLAQGVSPEDLGTVMTQTAESVKTAPVVAELAQRHGIEMPITEAVVAVLQNRITVDELAPKLLGRALKSESAHLSRS</sequence>
<comment type="catalytic activity">
    <reaction evidence="9">
        <text>sn-glycerol 3-phosphate + NADP(+) = dihydroxyacetone phosphate + NADPH + H(+)</text>
        <dbReference type="Rhea" id="RHEA:11096"/>
        <dbReference type="ChEBI" id="CHEBI:15378"/>
        <dbReference type="ChEBI" id="CHEBI:57597"/>
        <dbReference type="ChEBI" id="CHEBI:57642"/>
        <dbReference type="ChEBI" id="CHEBI:57783"/>
        <dbReference type="ChEBI" id="CHEBI:58349"/>
        <dbReference type="EC" id="1.1.1.94"/>
    </reaction>
    <physiologicalReaction direction="right-to-left" evidence="9">
        <dbReference type="Rhea" id="RHEA:11098"/>
    </physiologicalReaction>
</comment>
<dbReference type="GO" id="GO:0008654">
    <property type="term" value="P:phospholipid biosynthetic process"/>
    <property type="evidence" value="ECO:0007669"/>
    <property type="project" value="UniProtKB-KW"/>
</dbReference>
<evidence type="ECO:0000256" key="14">
    <source>
        <dbReference type="PIRSR" id="PIRSR000114-1"/>
    </source>
</evidence>
<feature type="binding site" evidence="16">
    <location>
        <begin position="50"/>
        <end position="55"/>
    </location>
    <ligand>
        <name>NAD(+)</name>
        <dbReference type="ChEBI" id="CHEBI:57540"/>
    </ligand>
</feature>
<dbReference type="PIRSF" id="PIRSF000114">
    <property type="entry name" value="Glycerol-3-P_dh"/>
    <property type="match status" value="1"/>
</dbReference>
<comment type="pathway">
    <text evidence="13">Membrane lipid metabolism; glycerophospholipid metabolism.</text>
</comment>
<dbReference type="Gene3D" id="1.10.1040.10">
    <property type="entry name" value="N-(1-d-carboxylethyl)-l-norvaline Dehydrogenase, domain 2"/>
    <property type="match status" value="1"/>
</dbReference>
<feature type="binding site" evidence="16">
    <location>
        <position position="196"/>
    </location>
    <ligand>
        <name>NAD(+)</name>
        <dbReference type="ChEBI" id="CHEBI:57540"/>
    </ligand>
</feature>
<evidence type="ECO:0000256" key="16">
    <source>
        <dbReference type="PIRSR" id="PIRSR000114-3"/>
    </source>
</evidence>
<feature type="domain" description="Glycerol-3-phosphate dehydrogenase NAD-dependent C-terminal" evidence="19">
    <location>
        <begin position="236"/>
        <end position="375"/>
    </location>
</feature>
<keyword evidence="6 13" id="KW-0443">Lipid metabolism</keyword>
<accession>A0A7H2BG12</accession>
<dbReference type="AlphaFoldDB" id="A0A7H2BG12"/>
<comment type="function">
    <text evidence="13">Catalyzes the reduction of the glycolytic intermediate dihydroxyacetone phosphate (DHAP) to sn-glycerol 3-phosphate (G3P), the key precursor for phospholipid synthesis.</text>
</comment>
<feature type="binding site" evidence="13">
    <location>
        <position position="300"/>
    </location>
    <ligand>
        <name>sn-glycerol 3-phosphate</name>
        <dbReference type="ChEBI" id="CHEBI:57597"/>
    </ligand>
</feature>
<protein>
    <recommendedName>
        <fullName evidence="11 13">Glycerol-3-phosphate dehydrogenase [NAD(P)+]</fullName>
        <ecNumber evidence="10 13">1.1.1.94</ecNumber>
    </recommendedName>
    <alternativeName>
        <fullName evidence="13">NAD(P)(+)-dependent glycerol-3-phosphate dehydrogenase</fullName>
    </alternativeName>
    <alternativeName>
        <fullName evidence="12 13">NAD(P)H-dependent dihydroxyacetone-phosphate reductase</fullName>
    </alternativeName>
</protein>
<dbReference type="NCBIfam" id="NF000942">
    <property type="entry name" value="PRK00094.1-4"/>
    <property type="match status" value="1"/>
</dbReference>
<evidence type="ECO:0000259" key="19">
    <source>
        <dbReference type="Pfam" id="PF07479"/>
    </source>
</evidence>
<keyword evidence="8 13" id="KW-1208">Phospholipid metabolism</keyword>
<organism evidence="20 21">
    <name type="scientific">Rothia terrae</name>
    <dbReference type="NCBI Taxonomy" id="396015"/>
    <lineage>
        <taxon>Bacteria</taxon>
        <taxon>Bacillati</taxon>
        <taxon>Actinomycetota</taxon>
        <taxon>Actinomycetes</taxon>
        <taxon>Micrococcales</taxon>
        <taxon>Micrococcaceae</taxon>
        <taxon>Rothia</taxon>
    </lineage>
</organism>
<dbReference type="SUPFAM" id="SSF48179">
    <property type="entry name" value="6-phosphogluconate dehydrogenase C-terminal domain-like"/>
    <property type="match status" value="1"/>
</dbReference>
<dbReference type="Proteomes" id="UP000516404">
    <property type="component" value="Chromosome"/>
</dbReference>
<dbReference type="Gene3D" id="3.40.50.720">
    <property type="entry name" value="NAD(P)-binding Rossmann-like Domain"/>
    <property type="match status" value="1"/>
</dbReference>
<keyword evidence="3 13" id="KW-0521">NADP</keyword>
<feature type="binding site" evidence="13">
    <location>
        <position position="337"/>
    </location>
    <ligand>
        <name>NADPH</name>
        <dbReference type="ChEBI" id="CHEBI:57783"/>
    </ligand>
</feature>
<feature type="binding site" evidence="16">
    <location>
        <position position="311"/>
    </location>
    <ligand>
        <name>NAD(+)</name>
        <dbReference type="ChEBI" id="CHEBI:57540"/>
    </ligand>
</feature>
<evidence type="ECO:0000256" key="2">
    <source>
        <dbReference type="ARBA" id="ARBA00022516"/>
    </source>
</evidence>
<dbReference type="PANTHER" id="PTHR11728">
    <property type="entry name" value="GLYCEROL-3-PHOSPHATE DEHYDROGENASE"/>
    <property type="match status" value="1"/>
</dbReference>
<evidence type="ECO:0000256" key="11">
    <source>
        <dbReference type="ARBA" id="ARBA00069372"/>
    </source>
</evidence>
<feature type="binding site" evidence="13">
    <location>
        <position position="154"/>
    </location>
    <ligand>
        <name>sn-glycerol 3-phosphate</name>
        <dbReference type="ChEBI" id="CHEBI:57597"/>
    </ligand>
</feature>
<dbReference type="InterPro" id="IPR006168">
    <property type="entry name" value="G3P_DH_NAD-dep"/>
</dbReference>
<dbReference type="SUPFAM" id="SSF51735">
    <property type="entry name" value="NAD(P)-binding Rossmann-fold domains"/>
    <property type="match status" value="1"/>
</dbReference>
<feature type="binding site" evidence="13">
    <location>
        <position position="247"/>
    </location>
    <ligand>
        <name>sn-glycerol 3-phosphate</name>
        <dbReference type="ChEBI" id="CHEBI:57597"/>
    </ligand>
</feature>
<keyword evidence="7 13" id="KW-0594">Phospholipid biosynthesis</keyword>
<dbReference type="EC" id="1.1.1.94" evidence="10 13"/>
<evidence type="ECO:0000256" key="6">
    <source>
        <dbReference type="ARBA" id="ARBA00023098"/>
    </source>
</evidence>
<feature type="active site" description="Proton acceptor" evidence="13 14">
    <location>
        <position position="247"/>
    </location>
</feature>
<evidence type="ECO:0000256" key="13">
    <source>
        <dbReference type="HAMAP-Rule" id="MF_00394"/>
    </source>
</evidence>
<feature type="binding site" evidence="13">
    <location>
        <position position="196"/>
    </location>
    <ligand>
        <name>NADPH</name>
        <dbReference type="ChEBI" id="CHEBI:57783"/>
    </ligand>
</feature>
<dbReference type="GO" id="GO:0005829">
    <property type="term" value="C:cytosol"/>
    <property type="evidence" value="ECO:0007669"/>
    <property type="project" value="TreeGrafter"/>
</dbReference>
<evidence type="ECO:0000313" key="21">
    <source>
        <dbReference type="Proteomes" id="UP000516404"/>
    </source>
</evidence>
<dbReference type="Pfam" id="PF01210">
    <property type="entry name" value="NAD_Gly3P_dh_N"/>
    <property type="match status" value="1"/>
</dbReference>
<feature type="binding site" evidence="13">
    <location>
        <position position="53"/>
    </location>
    <ligand>
        <name>NADPH</name>
        <dbReference type="ChEBI" id="CHEBI:57783"/>
    </ligand>
</feature>
<dbReference type="NCBIfam" id="NF000940">
    <property type="entry name" value="PRK00094.1-2"/>
    <property type="match status" value="1"/>
</dbReference>
<feature type="binding site" evidence="13">
    <location>
        <position position="80"/>
    </location>
    <ligand>
        <name>NADPH</name>
        <dbReference type="ChEBI" id="CHEBI:57783"/>
    </ligand>
</feature>
<comment type="catalytic activity">
    <reaction evidence="13">
        <text>sn-glycerol 3-phosphate + NAD(+) = dihydroxyacetone phosphate + NADH + H(+)</text>
        <dbReference type="Rhea" id="RHEA:11092"/>
        <dbReference type="ChEBI" id="CHEBI:15378"/>
        <dbReference type="ChEBI" id="CHEBI:57540"/>
        <dbReference type="ChEBI" id="CHEBI:57597"/>
        <dbReference type="ChEBI" id="CHEBI:57642"/>
        <dbReference type="ChEBI" id="CHEBI:57945"/>
        <dbReference type="EC" id="1.1.1.94"/>
    </reaction>
</comment>
<dbReference type="GO" id="GO:0051287">
    <property type="term" value="F:NAD binding"/>
    <property type="evidence" value="ECO:0007669"/>
    <property type="project" value="InterPro"/>
</dbReference>
<dbReference type="InterPro" id="IPR011128">
    <property type="entry name" value="G3P_DH_NAD-dep_N"/>
</dbReference>
<feature type="binding site" evidence="13">
    <location>
        <position position="97"/>
    </location>
    <ligand>
        <name>NADPH</name>
        <dbReference type="ChEBI" id="CHEBI:57783"/>
    </ligand>
</feature>
<comment type="caution">
    <text evidence="13">Lacks conserved residue(s) required for the propagation of feature annotation.</text>
</comment>
<dbReference type="FunFam" id="3.40.50.720:FF:000019">
    <property type="entry name" value="Glycerol-3-phosphate dehydrogenase [NAD(P)+]"/>
    <property type="match status" value="1"/>
</dbReference>
<dbReference type="GO" id="GO:0046167">
    <property type="term" value="P:glycerol-3-phosphate biosynthetic process"/>
    <property type="evidence" value="ECO:0007669"/>
    <property type="project" value="UniProtKB-UniRule"/>
</dbReference>
<evidence type="ECO:0000256" key="9">
    <source>
        <dbReference type="ARBA" id="ARBA00052716"/>
    </source>
</evidence>
<evidence type="ECO:0000256" key="10">
    <source>
        <dbReference type="ARBA" id="ARBA00066687"/>
    </source>
</evidence>
<dbReference type="PRINTS" id="PR00077">
    <property type="entry name" value="GPDHDRGNASE"/>
</dbReference>
<evidence type="ECO:0000256" key="5">
    <source>
        <dbReference type="ARBA" id="ARBA00023027"/>
    </source>
</evidence>
<dbReference type="GO" id="GO:0046168">
    <property type="term" value="P:glycerol-3-phosphate catabolic process"/>
    <property type="evidence" value="ECO:0007669"/>
    <property type="project" value="InterPro"/>
</dbReference>
<comment type="subcellular location">
    <subcellularLocation>
        <location evidence="13">Cytoplasm</location>
    </subcellularLocation>
</comment>
<evidence type="ECO:0000256" key="3">
    <source>
        <dbReference type="ARBA" id="ARBA00022857"/>
    </source>
</evidence>
<dbReference type="GO" id="GO:0005975">
    <property type="term" value="P:carbohydrate metabolic process"/>
    <property type="evidence" value="ECO:0007669"/>
    <property type="project" value="InterPro"/>
</dbReference>
<gene>
    <name evidence="13" type="primary">gpsA</name>
    <name evidence="20" type="ORF">IDM49_04965</name>
</gene>
<dbReference type="InterPro" id="IPR006109">
    <property type="entry name" value="G3P_DH_NAD-dep_C"/>
</dbReference>
<dbReference type="GO" id="GO:0047952">
    <property type="term" value="F:glycerol-3-phosphate dehydrogenase [NAD(P)+] activity"/>
    <property type="evidence" value="ECO:0007669"/>
    <property type="project" value="UniProtKB-UniRule"/>
</dbReference>
<feature type="binding site" evidence="15">
    <location>
        <position position="154"/>
    </location>
    <ligand>
        <name>substrate</name>
    </ligand>
</feature>
<dbReference type="InterPro" id="IPR036291">
    <property type="entry name" value="NAD(P)-bd_dom_sf"/>
</dbReference>
<name>A0A7H2BG12_9MICC</name>
<keyword evidence="2 13" id="KW-0444">Lipid biosynthesis</keyword>
<dbReference type="FunFam" id="1.10.1040.10:FF:000001">
    <property type="entry name" value="Glycerol-3-phosphate dehydrogenase [NAD(P)+]"/>
    <property type="match status" value="1"/>
</dbReference>
<evidence type="ECO:0000259" key="18">
    <source>
        <dbReference type="Pfam" id="PF01210"/>
    </source>
</evidence>
<keyword evidence="21" id="KW-1185">Reference proteome</keyword>
<keyword evidence="13" id="KW-0963">Cytoplasm</keyword>
<feature type="binding site" evidence="13">
    <location>
        <position position="311"/>
    </location>
    <ligand>
        <name>NADPH</name>
        <dbReference type="ChEBI" id="CHEBI:57783"/>
    </ligand>
</feature>